<dbReference type="AlphaFoldDB" id="A0A9Q1C7J3"/>
<accession>A0A9Q1C7J3</accession>
<evidence type="ECO:0000259" key="3">
    <source>
        <dbReference type="Pfam" id="PF00685"/>
    </source>
</evidence>
<dbReference type="SUPFAM" id="SSF52540">
    <property type="entry name" value="P-loop containing nucleoside triphosphate hydrolases"/>
    <property type="match status" value="1"/>
</dbReference>
<proteinExistence type="inferred from homology"/>
<dbReference type="Pfam" id="PF00685">
    <property type="entry name" value="Sulfotransfer_1"/>
    <property type="match status" value="1"/>
</dbReference>
<dbReference type="OrthoDB" id="205623at2759"/>
<organism evidence="4 5">
    <name type="scientific">Holothuria leucospilota</name>
    <name type="common">Black long sea cucumber</name>
    <name type="synonym">Mertensiothuria leucospilota</name>
    <dbReference type="NCBI Taxonomy" id="206669"/>
    <lineage>
        <taxon>Eukaryota</taxon>
        <taxon>Metazoa</taxon>
        <taxon>Echinodermata</taxon>
        <taxon>Eleutherozoa</taxon>
        <taxon>Echinozoa</taxon>
        <taxon>Holothuroidea</taxon>
        <taxon>Aspidochirotacea</taxon>
        <taxon>Aspidochirotida</taxon>
        <taxon>Holothuriidae</taxon>
        <taxon>Holothuria</taxon>
    </lineage>
</organism>
<dbReference type="InterPro" id="IPR027417">
    <property type="entry name" value="P-loop_NTPase"/>
</dbReference>
<evidence type="ECO:0000256" key="1">
    <source>
        <dbReference type="ARBA" id="ARBA00005771"/>
    </source>
</evidence>
<dbReference type="Gene3D" id="3.40.50.300">
    <property type="entry name" value="P-loop containing nucleotide triphosphate hydrolases"/>
    <property type="match status" value="1"/>
</dbReference>
<evidence type="ECO:0000313" key="4">
    <source>
        <dbReference type="EMBL" id="KAJ8040142.1"/>
    </source>
</evidence>
<keyword evidence="2" id="KW-0808">Transferase</keyword>
<protein>
    <submittedName>
        <fullName evidence="4">Sulfotransferase family cytosolic 1B member 1</fullName>
    </submittedName>
</protein>
<dbReference type="PANTHER" id="PTHR11783">
    <property type="entry name" value="SULFOTRANSFERASE SULT"/>
    <property type="match status" value="1"/>
</dbReference>
<evidence type="ECO:0000313" key="5">
    <source>
        <dbReference type="Proteomes" id="UP001152320"/>
    </source>
</evidence>
<name>A0A9Q1C7J3_HOLLE</name>
<reference evidence="4" key="1">
    <citation type="submission" date="2021-10" db="EMBL/GenBank/DDBJ databases">
        <title>Tropical sea cucumber genome reveals ecological adaptation and Cuvierian tubules defense mechanism.</title>
        <authorList>
            <person name="Chen T."/>
        </authorList>
    </citation>
    <scope>NUCLEOTIDE SEQUENCE</scope>
    <source>
        <strain evidence="4">Nanhai2018</strain>
        <tissue evidence="4">Muscle</tissue>
    </source>
</reference>
<sequence>MEVRQYSEDEHNVMSHRLAELFGIPEEERAILELHKFEGVRFYHLVGPENVARVREFETREDDIVISTYSKSGTHWIYEIVQLIRAKGHLEKIDRSQMLSSTIEVFYIPECTRPTYEIVNEKKSPRVITTHLPWQFLPKQVTEQKKGKVIYVMRNPKDVLASNCRFLLGSSGKGKDEELWKYLFNTFLTGDAPYGSWFDHVENAWVNRNQGNVFFTSYEQLQKDFKSVVKPLSQFLGHELDEDALDRVEEKSTVQAMKKTYDDIEKNIPGGTALVKAMGKSSFVVKGVIGSWKDYFTVAENELLDQVCKEKMANWDLDVVFE</sequence>
<comment type="caution">
    <text evidence="4">The sequence shown here is derived from an EMBL/GenBank/DDBJ whole genome shotgun (WGS) entry which is preliminary data.</text>
</comment>
<evidence type="ECO:0000256" key="2">
    <source>
        <dbReference type="ARBA" id="ARBA00022679"/>
    </source>
</evidence>
<gene>
    <name evidence="4" type="ORF">HOLleu_14357</name>
</gene>
<feature type="domain" description="Sulfotransferase" evidence="3">
    <location>
        <begin position="62"/>
        <end position="315"/>
    </location>
</feature>
<keyword evidence="5" id="KW-1185">Reference proteome</keyword>
<dbReference type="Proteomes" id="UP001152320">
    <property type="component" value="Chromosome 6"/>
</dbReference>
<dbReference type="InterPro" id="IPR000863">
    <property type="entry name" value="Sulfotransferase_dom"/>
</dbReference>
<comment type="similarity">
    <text evidence="1">Belongs to the sulfotransferase 1 family.</text>
</comment>
<dbReference type="GO" id="GO:0008146">
    <property type="term" value="F:sulfotransferase activity"/>
    <property type="evidence" value="ECO:0007669"/>
    <property type="project" value="InterPro"/>
</dbReference>
<dbReference type="EMBL" id="JAIZAY010000006">
    <property type="protein sequence ID" value="KAJ8040142.1"/>
    <property type="molecule type" value="Genomic_DNA"/>
</dbReference>